<feature type="compositionally biased region" description="Pro residues" evidence="1">
    <location>
        <begin position="137"/>
        <end position="151"/>
    </location>
</feature>
<dbReference type="NCBIfam" id="TIGR02268">
    <property type="entry name" value="Myxococcus xanthus paralogous family TIGR02268"/>
    <property type="match status" value="1"/>
</dbReference>
<sequence>MLQPFRLALPLALTIAWGAAAQSQPATRTRIERKRSVLLSSTSTGPMPVVHVAGDTPTVFLFSSPIQKKTLTFDECRIRVLDAGERSVIVQPVADLGDGERQEFGVFFADGRAPARAAFVLVTDPAEVNSRIDVQRPEPPNGTCPADAPAPVPKPEDFVLLGYLGSEGVTTSRVQDMLDTASGLGSEAGISFRGKGWILVDMTITNGAGRPPWTPQEATFTGRAGMPLRARLMVEPRGPIPSGRRGRVLAVVEVPVMDPKADLVFTVEVRGDGGRRLSTPDVRFPKSGAGASQ</sequence>
<feature type="signal peptide" evidence="2">
    <location>
        <begin position="1"/>
        <end position="21"/>
    </location>
</feature>
<comment type="caution">
    <text evidence="3">The sequence shown here is derived from an EMBL/GenBank/DDBJ whole genome shotgun (WGS) entry which is preliminary data.</text>
</comment>
<dbReference type="AlphaFoldDB" id="A0A3A8K943"/>
<dbReference type="RefSeq" id="WP_120602879.1">
    <property type="nucleotide sequence ID" value="NZ_JABFJX010000022.1"/>
</dbReference>
<feature type="chain" id="PRO_5017286735" evidence="2">
    <location>
        <begin position="22"/>
        <end position="293"/>
    </location>
</feature>
<proteinExistence type="predicted"/>
<name>A0A3A8K943_9BACT</name>
<keyword evidence="2" id="KW-0732">Signal</keyword>
<evidence type="ECO:0000313" key="4">
    <source>
        <dbReference type="Proteomes" id="UP000268313"/>
    </source>
</evidence>
<dbReference type="EMBL" id="RAWE01000037">
    <property type="protein sequence ID" value="RKH03719.1"/>
    <property type="molecule type" value="Genomic_DNA"/>
</dbReference>
<accession>A0A3A8K943</accession>
<dbReference type="InterPro" id="IPR011754">
    <property type="entry name" value="Mxa_paralog_2268"/>
</dbReference>
<dbReference type="Proteomes" id="UP000268313">
    <property type="component" value="Unassembled WGS sequence"/>
</dbReference>
<feature type="region of interest" description="Disordered" evidence="1">
    <location>
        <begin position="132"/>
        <end position="151"/>
    </location>
</feature>
<gene>
    <name evidence="3" type="ORF">D7X32_13165</name>
</gene>
<reference evidence="4" key="1">
    <citation type="submission" date="2018-09" db="EMBL/GenBank/DDBJ databases">
        <authorList>
            <person name="Livingstone P.G."/>
            <person name="Whitworth D.E."/>
        </authorList>
    </citation>
    <scope>NUCLEOTIDE SEQUENCE [LARGE SCALE GENOMIC DNA]</scope>
    <source>
        <strain evidence="4">CA043D</strain>
    </source>
</reference>
<dbReference type="Pfam" id="PF09544">
    <property type="entry name" value="DUF2381"/>
    <property type="match status" value="2"/>
</dbReference>
<keyword evidence="4" id="KW-1185">Reference proteome</keyword>
<organism evidence="3 4">
    <name type="scientific">Corallococcus carmarthensis</name>
    <dbReference type="NCBI Taxonomy" id="2316728"/>
    <lineage>
        <taxon>Bacteria</taxon>
        <taxon>Pseudomonadati</taxon>
        <taxon>Myxococcota</taxon>
        <taxon>Myxococcia</taxon>
        <taxon>Myxococcales</taxon>
        <taxon>Cystobacterineae</taxon>
        <taxon>Myxococcaceae</taxon>
        <taxon>Corallococcus</taxon>
    </lineage>
</organism>
<evidence type="ECO:0000256" key="1">
    <source>
        <dbReference type="SAM" id="MobiDB-lite"/>
    </source>
</evidence>
<evidence type="ECO:0000313" key="3">
    <source>
        <dbReference type="EMBL" id="RKH03719.1"/>
    </source>
</evidence>
<evidence type="ECO:0000256" key="2">
    <source>
        <dbReference type="SAM" id="SignalP"/>
    </source>
</evidence>
<protein>
    <submittedName>
        <fullName evidence="3">DUF2381 family protein</fullName>
    </submittedName>
</protein>
<dbReference type="OrthoDB" id="5511154at2"/>